<dbReference type="GO" id="GO:0009279">
    <property type="term" value="C:cell outer membrane"/>
    <property type="evidence" value="ECO:0007669"/>
    <property type="project" value="UniProtKB-SubCell"/>
</dbReference>
<protein>
    <submittedName>
        <fullName evidence="16">Type II secretion system secretin GspD</fullName>
    </submittedName>
</protein>
<feature type="domain" description="NolW-like" evidence="14">
    <location>
        <begin position="204"/>
        <end position="263"/>
    </location>
</feature>
<feature type="domain" description="NolW-like" evidence="14">
    <location>
        <begin position="348"/>
        <end position="455"/>
    </location>
</feature>
<proteinExistence type="inferred from homology"/>
<dbReference type="InterPro" id="IPR038591">
    <property type="entry name" value="NolW-like_sf"/>
</dbReference>
<evidence type="ECO:0000313" key="17">
    <source>
        <dbReference type="Proteomes" id="UP000538931"/>
    </source>
</evidence>
<evidence type="ECO:0000256" key="3">
    <source>
        <dbReference type="ARBA" id="ARBA00022448"/>
    </source>
</evidence>
<keyword evidence="8" id="KW-0472">Membrane</keyword>
<evidence type="ECO:0000256" key="6">
    <source>
        <dbReference type="ARBA" id="ARBA00022729"/>
    </source>
</evidence>
<keyword evidence="7" id="KW-0653">Protein transport</keyword>
<evidence type="ECO:0000256" key="1">
    <source>
        <dbReference type="ARBA" id="ARBA00004442"/>
    </source>
</evidence>
<feature type="chain" id="PRO_5030992169" evidence="12">
    <location>
        <begin position="25"/>
        <end position="731"/>
    </location>
</feature>
<keyword evidence="6 12" id="KW-0732">Signal</keyword>
<dbReference type="InterPro" id="IPR049371">
    <property type="entry name" value="GspD-like_N0"/>
</dbReference>
<name>A0A7W1WVI4_9GAMM</name>
<evidence type="ECO:0000259" key="15">
    <source>
        <dbReference type="Pfam" id="PF21305"/>
    </source>
</evidence>
<feature type="region of interest" description="Disordered" evidence="11">
    <location>
        <begin position="708"/>
        <end position="731"/>
    </location>
</feature>
<keyword evidence="17" id="KW-1185">Reference proteome</keyword>
<keyword evidence="9" id="KW-0998">Cell outer membrane</keyword>
<dbReference type="InterPro" id="IPR005644">
    <property type="entry name" value="NolW-like"/>
</dbReference>
<keyword evidence="3 10" id="KW-0813">Transport</keyword>
<comment type="subcellular location">
    <subcellularLocation>
        <location evidence="1 10">Cell outer membrane</location>
    </subcellularLocation>
</comment>
<keyword evidence="4" id="KW-1134">Transmembrane beta strand</keyword>
<dbReference type="Gene3D" id="3.55.50.30">
    <property type="match status" value="1"/>
</dbReference>
<feature type="domain" description="Type II/III secretion system secretin-like" evidence="13">
    <location>
        <begin position="528"/>
        <end position="689"/>
    </location>
</feature>
<dbReference type="Pfam" id="PF00263">
    <property type="entry name" value="Secretin"/>
    <property type="match status" value="1"/>
</dbReference>
<evidence type="ECO:0000259" key="13">
    <source>
        <dbReference type="Pfam" id="PF00263"/>
    </source>
</evidence>
<feature type="compositionally biased region" description="Low complexity" evidence="11">
    <location>
        <begin position="379"/>
        <end position="407"/>
    </location>
</feature>
<evidence type="ECO:0000256" key="10">
    <source>
        <dbReference type="RuleBase" id="RU004004"/>
    </source>
</evidence>
<feature type="domain" description="NolW-like" evidence="14">
    <location>
        <begin position="268"/>
        <end position="336"/>
    </location>
</feature>
<dbReference type="PROSITE" id="PS51257">
    <property type="entry name" value="PROKAR_LIPOPROTEIN"/>
    <property type="match status" value="1"/>
</dbReference>
<feature type="compositionally biased region" description="Polar residues" evidence="11">
    <location>
        <begin position="59"/>
        <end position="72"/>
    </location>
</feature>
<evidence type="ECO:0000256" key="4">
    <source>
        <dbReference type="ARBA" id="ARBA00022452"/>
    </source>
</evidence>
<dbReference type="InterPro" id="IPR013356">
    <property type="entry name" value="T2SS_GspD"/>
</dbReference>
<dbReference type="NCBIfam" id="TIGR02517">
    <property type="entry name" value="type_II_gspD"/>
    <property type="match status" value="1"/>
</dbReference>
<comment type="caution">
    <text evidence="16">The sequence shown here is derived from an EMBL/GenBank/DDBJ whole genome shotgun (WGS) entry which is preliminary data.</text>
</comment>
<feature type="region of interest" description="Disordered" evidence="11">
    <location>
        <begin position="33"/>
        <end position="72"/>
    </location>
</feature>
<dbReference type="AlphaFoldDB" id="A0A7W1WVI4"/>
<evidence type="ECO:0000259" key="14">
    <source>
        <dbReference type="Pfam" id="PF03958"/>
    </source>
</evidence>
<evidence type="ECO:0000256" key="2">
    <source>
        <dbReference type="ARBA" id="ARBA00006980"/>
    </source>
</evidence>
<dbReference type="GO" id="GO:0015628">
    <property type="term" value="P:protein secretion by the type II secretion system"/>
    <property type="evidence" value="ECO:0007669"/>
    <property type="project" value="InterPro"/>
</dbReference>
<sequence>MLSKRRYSRYTVSLCLGAALMVTGCSEQLTKPTATPEVLPNPEVGSLSPAAENPVTPLGTAQETGSGAEQAEIGQQSPILFPGNDRVVRLPKARAPVKLEGEAVSLNFEEAPVTEVVHVILGEILQLDYVIDHPLSGEITLRTRTPMPRDQLLPTLESLLLANNALMVRDANDRYFVSASKSVSSVLPNYTSADTKGAGYAHVVVPLQYIGATEMAEILKPVATDDAFIKIDTRRNLLILAGTRNQLDGWNDIIATFDIDQLQGMSVGIFPLNNSTVADIQSALGHLLGSGGEGEAVPGLSSLIRVLPIESLNSVLVVTPRAHYLEQIRSWIDKLDFSQAAADEPKLHVYEVQNGNAGHLASLLSQIYAGSGAQAASSAPADSGVAPGLTESAAEGTGTGTTAGAAGKKSKSSGFALGDNVRVVADETNNSLLIFAPPKEYAKIEPALKKLDIIPTQVLIEASIIEVTLKDELQYGLEWHLNNGFGSGHDGEAILSLGENTAIGPKAPGFSYSITNSAGVMRAVINTLADKSLVNVISTPSILVQDSHTASIHVGDQQPIRSSQTITDGGNTSTSIQYKDTGVKLEVTPQVNAGGLVSMAISQSVTDVGNVDAATEQRAFLERNVSSQVAVRTGESVVLGGLIRDNSSNGKLGVPILQDIPVFGNLFSKTTRNERRTELLIFITPRVMRDEQDLRDISREMRSRMKGLTHFEDLPNVAPELEMSQSEPSKR</sequence>
<evidence type="ECO:0000256" key="7">
    <source>
        <dbReference type="ARBA" id="ARBA00022927"/>
    </source>
</evidence>
<evidence type="ECO:0000313" key="16">
    <source>
        <dbReference type="EMBL" id="MBA4501003.1"/>
    </source>
</evidence>
<dbReference type="EMBL" id="JACEMT010000031">
    <property type="protein sequence ID" value="MBA4501003.1"/>
    <property type="molecule type" value="Genomic_DNA"/>
</dbReference>
<feature type="signal peptide" evidence="12">
    <location>
        <begin position="1"/>
        <end position="24"/>
    </location>
</feature>
<feature type="region of interest" description="Disordered" evidence="11">
    <location>
        <begin position="379"/>
        <end position="410"/>
    </location>
</feature>
<dbReference type="PRINTS" id="PR00811">
    <property type="entry name" value="BCTERIALGSPD"/>
</dbReference>
<evidence type="ECO:0000256" key="9">
    <source>
        <dbReference type="ARBA" id="ARBA00023237"/>
    </source>
</evidence>
<dbReference type="Proteomes" id="UP000538931">
    <property type="component" value="Unassembled WGS sequence"/>
</dbReference>
<dbReference type="GO" id="GO:0015627">
    <property type="term" value="C:type II protein secretion system complex"/>
    <property type="evidence" value="ECO:0007669"/>
    <property type="project" value="InterPro"/>
</dbReference>
<dbReference type="InterPro" id="IPR001775">
    <property type="entry name" value="GspD/PilQ"/>
</dbReference>
<reference evidence="16 17" key="1">
    <citation type="submission" date="2020-07" db="EMBL/GenBank/DDBJ databases">
        <title>Bacterium isolated from marien macroalgae.</title>
        <authorList>
            <person name="Zhu K."/>
            <person name="Lu D."/>
            <person name="Du Z."/>
        </authorList>
    </citation>
    <scope>NUCLEOTIDE SEQUENCE [LARGE SCALE GENOMIC DNA]</scope>
    <source>
        <strain evidence="16 17">3-1745</strain>
    </source>
</reference>
<dbReference type="RefSeq" id="WP_181736468.1">
    <property type="nucleotide sequence ID" value="NZ_JACEMT010000031.1"/>
</dbReference>
<dbReference type="PANTHER" id="PTHR30332:SF25">
    <property type="entry name" value="SECRETIN XPSD"/>
    <property type="match status" value="1"/>
</dbReference>
<evidence type="ECO:0000256" key="12">
    <source>
        <dbReference type="SAM" id="SignalP"/>
    </source>
</evidence>
<comment type="similarity">
    <text evidence="2">Belongs to the bacterial secretin family. GSP D subfamily.</text>
</comment>
<keyword evidence="5" id="KW-0812">Transmembrane</keyword>
<organism evidence="16 17">
    <name type="scientific">Marinobacterium marinum</name>
    <dbReference type="NCBI Taxonomy" id="2756129"/>
    <lineage>
        <taxon>Bacteria</taxon>
        <taxon>Pseudomonadati</taxon>
        <taxon>Pseudomonadota</taxon>
        <taxon>Gammaproteobacteria</taxon>
        <taxon>Oceanospirillales</taxon>
        <taxon>Oceanospirillaceae</taxon>
        <taxon>Marinobacterium</taxon>
    </lineage>
</organism>
<gene>
    <name evidence="16" type="primary">gspD</name>
    <name evidence="16" type="ORF">H1S06_01295</name>
</gene>
<evidence type="ECO:0000256" key="5">
    <source>
        <dbReference type="ARBA" id="ARBA00022692"/>
    </source>
</evidence>
<evidence type="ECO:0000256" key="8">
    <source>
        <dbReference type="ARBA" id="ARBA00023136"/>
    </source>
</evidence>
<feature type="domain" description="GspD-like N0" evidence="15">
    <location>
        <begin position="106"/>
        <end position="170"/>
    </location>
</feature>
<dbReference type="Gene3D" id="3.30.1370.120">
    <property type="match status" value="3"/>
</dbReference>
<dbReference type="PANTHER" id="PTHR30332">
    <property type="entry name" value="PROBABLE GENERAL SECRETION PATHWAY PROTEIN D"/>
    <property type="match status" value="1"/>
</dbReference>
<evidence type="ECO:0000256" key="11">
    <source>
        <dbReference type="SAM" id="MobiDB-lite"/>
    </source>
</evidence>
<dbReference type="InterPro" id="IPR050810">
    <property type="entry name" value="Bact_Secretion_Sys_Channel"/>
</dbReference>
<dbReference type="Pfam" id="PF21305">
    <property type="entry name" value="type_II_gspD_N0"/>
    <property type="match status" value="1"/>
</dbReference>
<dbReference type="InterPro" id="IPR004846">
    <property type="entry name" value="T2SS/T3SS_dom"/>
</dbReference>
<accession>A0A7W1WVI4</accession>
<dbReference type="Pfam" id="PF03958">
    <property type="entry name" value="Secretin_N"/>
    <property type="match status" value="3"/>
</dbReference>